<comment type="caution">
    <text evidence="2">The sequence shown here is derived from an EMBL/GenBank/DDBJ whole genome shotgun (WGS) entry which is preliminary data.</text>
</comment>
<feature type="domain" description="Protein kinase" evidence="1">
    <location>
        <begin position="1"/>
        <end position="118"/>
    </location>
</feature>
<evidence type="ECO:0000259" key="1">
    <source>
        <dbReference type="PROSITE" id="PS50011"/>
    </source>
</evidence>
<dbReference type="InterPro" id="IPR000719">
    <property type="entry name" value="Prot_kinase_dom"/>
</dbReference>
<dbReference type="GO" id="GO:0005524">
    <property type="term" value="F:ATP binding"/>
    <property type="evidence" value="ECO:0007669"/>
    <property type="project" value="InterPro"/>
</dbReference>
<reference evidence="2" key="1">
    <citation type="journal article" date="2021" name="Nat. Commun.">
        <title>Genetic determinants of endophytism in the Arabidopsis root mycobiome.</title>
        <authorList>
            <person name="Mesny F."/>
            <person name="Miyauchi S."/>
            <person name="Thiergart T."/>
            <person name="Pickel B."/>
            <person name="Atanasova L."/>
            <person name="Karlsson M."/>
            <person name="Huettel B."/>
            <person name="Barry K.W."/>
            <person name="Haridas S."/>
            <person name="Chen C."/>
            <person name="Bauer D."/>
            <person name="Andreopoulos W."/>
            <person name="Pangilinan J."/>
            <person name="LaButti K."/>
            <person name="Riley R."/>
            <person name="Lipzen A."/>
            <person name="Clum A."/>
            <person name="Drula E."/>
            <person name="Henrissat B."/>
            <person name="Kohler A."/>
            <person name="Grigoriev I.V."/>
            <person name="Martin F.M."/>
            <person name="Hacquard S."/>
        </authorList>
    </citation>
    <scope>NUCLEOTIDE SEQUENCE</scope>
    <source>
        <strain evidence="2">MPI-CAGE-CH-0243</strain>
    </source>
</reference>
<dbReference type="EMBL" id="JAGMWT010000015">
    <property type="protein sequence ID" value="KAH7115816.1"/>
    <property type="molecule type" value="Genomic_DNA"/>
</dbReference>
<dbReference type="OrthoDB" id="4062651at2759"/>
<gene>
    <name evidence="2" type="ORF">B0J11DRAFT_538523</name>
</gene>
<dbReference type="AlphaFoldDB" id="A0A9P9ICJ6"/>
<accession>A0A9P9ICJ6</accession>
<organism evidence="2 3">
    <name type="scientific">Dendryphion nanum</name>
    <dbReference type="NCBI Taxonomy" id="256645"/>
    <lineage>
        <taxon>Eukaryota</taxon>
        <taxon>Fungi</taxon>
        <taxon>Dikarya</taxon>
        <taxon>Ascomycota</taxon>
        <taxon>Pezizomycotina</taxon>
        <taxon>Dothideomycetes</taxon>
        <taxon>Pleosporomycetidae</taxon>
        <taxon>Pleosporales</taxon>
        <taxon>Torulaceae</taxon>
        <taxon>Dendryphion</taxon>
    </lineage>
</organism>
<dbReference type="Gene3D" id="1.10.510.10">
    <property type="entry name" value="Transferase(Phosphotransferase) domain 1"/>
    <property type="match status" value="1"/>
</dbReference>
<dbReference type="PROSITE" id="PS50011">
    <property type="entry name" value="PROTEIN_KINASE_DOM"/>
    <property type="match status" value="1"/>
</dbReference>
<evidence type="ECO:0000313" key="2">
    <source>
        <dbReference type="EMBL" id="KAH7115816.1"/>
    </source>
</evidence>
<protein>
    <recommendedName>
        <fullName evidence="1">Protein kinase domain-containing protein</fullName>
    </recommendedName>
</protein>
<sequence length="118" mass="13625">MHSQKIRHKIIKPHNILIYQGSVIYTDSGYSLSHSLANQSTPVDRQEAFTRKYCPLKVNEWDPSNSKSYIFSLGCVYLDILAARGTSLVILPSDHPYHTRNEEIRKALVDFKRKHILN</sequence>
<proteinExistence type="predicted"/>
<evidence type="ECO:0000313" key="3">
    <source>
        <dbReference type="Proteomes" id="UP000700596"/>
    </source>
</evidence>
<dbReference type="Proteomes" id="UP000700596">
    <property type="component" value="Unassembled WGS sequence"/>
</dbReference>
<keyword evidence="3" id="KW-1185">Reference proteome</keyword>
<dbReference type="InterPro" id="IPR011009">
    <property type="entry name" value="Kinase-like_dom_sf"/>
</dbReference>
<dbReference type="SUPFAM" id="SSF56112">
    <property type="entry name" value="Protein kinase-like (PK-like)"/>
    <property type="match status" value="1"/>
</dbReference>
<dbReference type="GO" id="GO:0004672">
    <property type="term" value="F:protein kinase activity"/>
    <property type="evidence" value="ECO:0007669"/>
    <property type="project" value="InterPro"/>
</dbReference>
<name>A0A9P9ICJ6_9PLEO</name>